<dbReference type="HAMAP" id="MF_00356">
    <property type="entry name" value="DNApol_PolC"/>
    <property type="match status" value="1"/>
</dbReference>
<dbReference type="InterPro" id="IPR012337">
    <property type="entry name" value="RNaseH-like_sf"/>
</dbReference>
<dbReference type="InterPro" id="IPR013520">
    <property type="entry name" value="Ribonucl_H"/>
</dbReference>
<dbReference type="SUPFAM" id="SSF160975">
    <property type="entry name" value="AF1531-like"/>
    <property type="match status" value="1"/>
</dbReference>
<dbReference type="Pfam" id="PF07733">
    <property type="entry name" value="DNA_pol3_alpha"/>
    <property type="match status" value="1"/>
</dbReference>
<dbReference type="Pfam" id="PF00929">
    <property type="entry name" value="RNase_T"/>
    <property type="match status" value="1"/>
</dbReference>
<proteinExistence type="inferred from homology"/>
<comment type="function">
    <text evidence="1 11">Required for replicative DNA synthesis. This DNA polymerase also exhibits 3' to 5' exonuclease activity.</text>
</comment>
<evidence type="ECO:0000256" key="10">
    <source>
        <dbReference type="ARBA" id="ARBA00049244"/>
    </source>
</evidence>
<evidence type="ECO:0000313" key="14">
    <source>
        <dbReference type="EMBL" id="QTA37144.1"/>
    </source>
</evidence>
<keyword evidence="8 11" id="KW-0269">Exonuclease</keyword>
<evidence type="ECO:0000256" key="3">
    <source>
        <dbReference type="ARBA" id="ARBA00022679"/>
    </source>
</evidence>
<dbReference type="CDD" id="cd06127">
    <property type="entry name" value="DEDDh"/>
    <property type="match status" value="1"/>
</dbReference>
<dbReference type="Pfam" id="PF17657">
    <property type="entry name" value="DNA_pol3_finger"/>
    <property type="match status" value="1"/>
</dbReference>
<dbReference type="Gene3D" id="3.20.20.140">
    <property type="entry name" value="Metal-dependent hydrolases"/>
    <property type="match status" value="2"/>
</dbReference>
<accession>A0ABX7S420</accession>
<evidence type="ECO:0000256" key="5">
    <source>
        <dbReference type="ARBA" id="ARBA00022705"/>
    </source>
</evidence>
<dbReference type="InterPro" id="IPR004805">
    <property type="entry name" value="DnaE2/DnaE/PolC"/>
</dbReference>
<feature type="domain" description="Exonuclease" evidence="12">
    <location>
        <begin position="362"/>
        <end position="529"/>
    </location>
</feature>
<dbReference type="CDD" id="cd07435">
    <property type="entry name" value="PHP_PolIIIA_POLC"/>
    <property type="match status" value="1"/>
</dbReference>
<evidence type="ECO:0000256" key="6">
    <source>
        <dbReference type="ARBA" id="ARBA00022722"/>
    </source>
</evidence>
<dbReference type="RefSeq" id="WP_207565869.1">
    <property type="nucleotide sequence ID" value="NZ_CP071446.1"/>
</dbReference>
<evidence type="ECO:0000313" key="15">
    <source>
        <dbReference type="Proteomes" id="UP000671862"/>
    </source>
</evidence>
<dbReference type="PANTHER" id="PTHR32294:SF5">
    <property type="entry name" value="DNA POLYMERASE III POLC-TYPE"/>
    <property type="match status" value="1"/>
</dbReference>
<evidence type="ECO:0000256" key="8">
    <source>
        <dbReference type="ARBA" id="ARBA00022839"/>
    </source>
</evidence>
<keyword evidence="9 11" id="KW-0239">DNA-directed DNA polymerase</keyword>
<keyword evidence="2 11" id="KW-0963">Cytoplasm</keyword>
<comment type="similarity">
    <text evidence="11">Belongs to the DNA polymerase type-C family. PolC subfamily.</text>
</comment>
<evidence type="ECO:0000256" key="1">
    <source>
        <dbReference type="ARBA" id="ARBA00003452"/>
    </source>
</evidence>
<dbReference type="InterPro" id="IPR003141">
    <property type="entry name" value="Pol/His_phosphatase_N"/>
</dbReference>
<dbReference type="Gene3D" id="1.10.150.700">
    <property type="entry name" value="PolC, middle finger domain"/>
    <property type="match status" value="2"/>
</dbReference>
<dbReference type="Gene3D" id="3.30.420.10">
    <property type="entry name" value="Ribonuclease H-like superfamily/Ribonuclease H"/>
    <property type="match status" value="1"/>
</dbReference>
<dbReference type="EMBL" id="CP071446">
    <property type="protein sequence ID" value="QTA37144.1"/>
    <property type="molecule type" value="Genomic_DNA"/>
</dbReference>
<dbReference type="InterPro" id="IPR012340">
    <property type="entry name" value="NA-bd_OB-fold"/>
</dbReference>
<protein>
    <recommendedName>
        <fullName evidence="11">DNA polymerase III PolC-type</fullName>
        <shortName evidence="11">PolIII</shortName>
        <ecNumber evidence="11">2.7.7.7</ecNumber>
    </recommendedName>
</protein>
<evidence type="ECO:0000256" key="7">
    <source>
        <dbReference type="ARBA" id="ARBA00022801"/>
    </source>
</evidence>
<keyword evidence="5 11" id="KW-0235">DNA replication</keyword>
<sequence>MKYRFKNLKVPISHVAQKFDLKNISGTINEVLYDSRKRTLYFFVDVTESDHKKIEFLENKLSEFFKVKTNIENINHNSETLKNELLKLLNGNVPYVKDIEIYESKIIIKTFSEFSAAIIKQKLPSINNKLRKEVLIEIEEQKEKAILPSASIEAPKITGNVLPKLNKKEVKYYTPSNIDFSVKNILLQGKVFNIEVSEYGKTVLTVYITDKKNSIVAKAFDKNAIKLLELLEQNKWYFFKGTINTDKNGEMYFQIKEAFIDDSPPERIDKYPVKRIELHAHSKMSDLDAILDISDYVKKAAQWGWKAIAITDHGNVQAIPYLFEKATAAGIKPIFGTEMYVLNEEGDIVKNLDFEEEFENITFTVFDLETTGTNAKFDEIIEIGAVKYKNGKIIDKFSALIKPSKKISDFTKKLTGITNEMLENERSIQEVFPEFLRFIEGTVLVAHNAEFDYGFVREWYRKLFHKEFYYVYIDTLKLARALLKNKIKSFGLDKLVEYFNVGSFKHHRALEDATVTAEIFNKLLDLAIKRGIKTIRQLNNLKNKQRISNIRTKHVFNHITILVQNKKGLKNLYHLVSDAHIKYFKYVPFVPKNVLKKYKDGLLFGTGCENGEVFKSLTGSATDEEIIEILKDYNYVEIFPLDTISTIDREQAKEVYKRLYNLAKRLNLPVVMAGNVHYIDPEDIKGRHVLLSPKESDKPNDEDLKDKNSNYFLRTTEEMIDAAFEIFESEEIAEEVVIKNPEIINEMIENITPVKKQLNPPIIEGADEKVKRLSYQKAIEIYGKPLPEKIKERLEKELKSIIDHGYAVLYEIAHLIVKKANEDGYVVGSRGSVGSSFVAYLMGITEVNPLPPHYLCKNCKYIEFFEDVGSGYDLPDKKCPNCGTNLSKLGQDIPFEVFMGFHGDKIPDIDLNFSGEYQDKAHKYIVELFGKDNVYRAGTISTIAERSAIGYVKSYAELTGEKINKAEMRRLANMVTGVKRTTGQHPGGLMIVPKDKSVYDFTPIQYPANKKDSEMCTTHFAYESIHDDLVKLDALGHDDPTMLKLLKEYTGIDPTTIPMDDRKTLKIFSSLQPLKIKPSDLGTDVGTIGIPEFGTSFVQEMLKETRPKTFSELVRISGLSHGTDVWLNNAQEIIRSKKATLKEVISCRDDIMNYLIHHGIDESTSFKIMEKVRKGKGITEDEEKLMKKHKVPEWFINSCKKIKYLFPKAHAVAYVSMAFRIAYFKVHYPLAYYAAFFSIKGDEFNTELILRGPTHIKKRLVELKSQLKKDVKEKSEEKVLEAALEMYLRGFSFLPPDIIKSDYKKFIIENKKLRIPLNRIPGIGDNVALSIINARKEKIFTSIDDLKRRTKLSKAHLQTMKKLKLLEDLPETDQQTLF</sequence>
<keyword evidence="4 11" id="KW-0548">Nucleotidyltransferase</keyword>
<dbReference type="Gene3D" id="2.40.50.140">
    <property type="entry name" value="Nucleic acid-binding proteins"/>
    <property type="match status" value="1"/>
</dbReference>
<keyword evidence="3 11" id="KW-0808">Transferase</keyword>
<comment type="catalytic activity">
    <reaction evidence="10 11">
        <text>DNA(n) + a 2'-deoxyribonucleoside 5'-triphosphate = DNA(n+1) + diphosphate</text>
        <dbReference type="Rhea" id="RHEA:22508"/>
        <dbReference type="Rhea" id="RHEA-COMP:17339"/>
        <dbReference type="Rhea" id="RHEA-COMP:17340"/>
        <dbReference type="ChEBI" id="CHEBI:33019"/>
        <dbReference type="ChEBI" id="CHEBI:61560"/>
        <dbReference type="ChEBI" id="CHEBI:173112"/>
        <dbReference type="EC" id="2.7.7.7"/>
    </reaction>
</comment>
<keyword evidence="7 11" id="KW-0378">Hydrolase</keyword>
<organism evidence="14 15">
    <name type="scientific">Thermosipho ferrireducens</name>
    <dbReference type="NCBI Taxonomy" id="2571116"/>
    <lineage>
        <taxon>Bacteria</taxon>
        <taxon>Thermotogati</taxon>
        <taxon>Thermotogota</taxon>
        <taxon>Thermotogae</taxon>
        <taxon>Thermotogales</taxon>
        <taxon>Fervidobacteriaceae</taxon>
        <taxon>Thermosipho</taxon>
    </lineage>
</organism>
<evidence type="ECO:0000256" key="2">
    <source>
        <dbReference type="ARBA" id="ARBA00022490"/>
    </source>
</evidence>
<dbReference type="EC" id="2.7.7.7" evidence="11"/>
<dbReference type="SMART" id="SM00479">
    <property type="entry name" value="EXOIII"/>
    <property type="match status" value="1"/>
</dbReference>
<dbReference type="InterPro" id="IPR006054">
    <property type="entry name" value="DnaQ"/>
</dbReference>
<dbReference type="InterPro" id="IPR004013">
    <property type="entry name" value="PHP_dom"/>
</dbReference>
<dbReference type="InterPro" id="IPR044923">
    <property type="entry name" value="PolC_middle_finger_sf"/>
</dbReference>
<dbReference type="InterPro" id="IPR036397">
    <property type="entry name" value="RNaseH_sf"/>
</dbReference>
<evidence type="ECO:0000256" key="4">
    <source>
        <dbReference type="ARBA" id="ARBA00022695"/>
    </source>
</evidence>
<dbReference type="InterPro" id="IPR040982">
    <property type="entry name" value="DNA_pol3_finger"/>
</dbReference>
<gene>
    <name evidence="11" type="primary">polC</name>
    <name evidence="14" type="ORF">JYK00_05165</name>
</gene>
<dbReference type="SMART" id="SM00481">
    <property type="entry name" value="POLIIIAc"/>
    <property type="match status" value="1"/>
</dbReference>
<name>A0ABX7S420_9BACT</name>
<keyword evidence="6 11" id="KW-0540">Nuclease</keyword>
<dbReference type="InterPro" id="IPR029460">
    <property type="entry name" value="DNAPol_HHH"/>
</dbReference>
<dbReference type="GO" id="GO:0003887">
    <property type="term" value="F:DNA-directed DNA polymerase activity"/>
    <property type="evidence" value="ECO:0007669"/>
    <property type="project" value="UniProtKB-EC"/>
</dbReference>
<dbReference type="NCBIfam" id="NF001688">
    <property type="entry name" value="PRK00448.1"/>
    <property type="match status" value="1"/>
</dbReference>
<keyword evidence="15" id="KW-1185">Reference proteome</keyword>
<dbReference type="InterPro" id="IPR011708">
    <property type="entry name" value="DNA_pol3_alpha_NTPase_dom"/>
</dbReference>
<dbReference type="InterPro" id="IPR006308">
    <property type="entry name" value="Pol_III_a_PolC-type_gram_pos"/>
</dbReference>
<dbReference type="Gene3D" id="1.10.150.870">
    <property type="match status" value="1"/>
</dbReference>
<dbReference type="NCBIfam" id="TIGR00573">
    <property type="entry name" value="dnaq"/>
    <property type="match status" value="1"/>
</dbReference>
<comment type="subcellular location">
    <subcellularLocation>
        <location evidence="11">Cytoplasm</location>
    </subcellularLocation>
</comment>
<dbReference type="Gene3D" id="3.30.1900.20">
    <property type="match status" value="2"/>
</dbReference>
<evidence type="ECO:0000256" key="11">
    <source>
        <dbReference type="HAMAP-Rule" id="MF_00356"/>
    </source>
</evidence>
<reference evidence="14 15" key="1">
    <citation type="submission" date="2021-03" db="EMBL/GenBank/DDBJ databases">
        <title>Thermosipho ferrireducens sp.nov., an anaerobic thermophilic iron-reducing bacterium isolated from a deep-sea hydrothermal sulfide deposits.</title>
        <authorList>
            <person name="Zeng X."/>
            <person name="Chen Y."/>
            <person name="Shao Z."/>
        </authorList>
    </citation>
    <scope>NUCLEOTIDE SEQUENCE [LARGE SCALE GENOMIC DNA]</scope>
    <source>
        <strain evidence="14 15">JL129W03</strain>
    </source>
</reference>
<evidence type="ECO:0000256" key="9">
    <source>
        <dbReference type="ARBA" id="ARBA00022932"/>
    </source>
</evidence>
<dbReference type="Pfam" id="PF02811">
    <property type="entry name" value="PHP"/>
    <property type="match status" value="2"/>
</dbReference>
<dbReference type="NCBIfam" id="TIGR01405">
    <property type="entry name" value="polC_Gram_pos"/>
    <property type="match status" value="1"/>
</dbReference>
<evidence type="ECO:0000259" key="12">
    <source>
        <dbReference type="SMART" id="SM00479"/>
    </source>
</evidence>
<dbReference type="Pfam" id="PF14579">
    <property type="entry name" value="HHH_6"/>
    <property type="match status" value="1"/>
</dbReference>
<feature type="domain" description="Polymerase/histidinol phosphatase N-terminal" evidence="13">
    <location>
        <begin position="276"/>
        <end position="343"/>
    </location>
</feature>
<dbReference type="PANTHER" id="PTHR32294">
    <property type="entry name" value="DNA POLYMERASE III SUBUNIT ALPHA"/>
    <property type="match status" value="1"/>
</dbReference>
<dbReference type="SUPFAM" id="SSF53098">
    <property type="entry name" value="Ribonuclease H-like"/>
    <property type="match status" value="1"/>
</dbReference>
<evidence type="ECO:0000259" key="13">
    <source>
        <dbReference type="SMART" id="SM00481"/>
    </source>
</evidence>
<dbReference type="Proteomes" id="UP000671862">
    <property type="component" value="Chromosome"/>
</dbReference>